<dbReference type="InterPro" id="IPR011659">
    <property type="entry name" value="WD40"/>
</dbReference>
<dbReference type="STRING" id="1391915.U7PUY8"/>
<dbReference type="HOGENOM" id="CLU_446240_0_0_1"/>
<evidence type="ECO:0008006" key="4">
    <source>
        <dbReference type="Google" id="ProtNLM"/>
    </source>
</evidence>
<dbReference type="OrthoDB" id="10265322at2759"/>
<dbReference type="AlphaFoldDB" id="U7PUY8"/>
<dbReference type="SUPFAM" id="SSF82171">
    <property type="entry name" value="DPP6 N-terminal domain-like"/>
    <property type="match status" value="2"/>
</dbReference>
<name>U7PUY8_SPOS1</name>
<keyword evidence="1" id="KW-0732">Signal</keyword>
<evidence type="ECO:0000313" key="3">
    <source>
        <dbReference type="Proteomes" id="UP000018087"/>
    </source>
</evidence>
<accession>U7PUY8</accession>
<proteinExistence type="predicted"/>
<organism evidence="2 3">
    <name type="scientific">Sporothrix schenckii (strain ATCC 58251 / de Perez 2211183)</name>
    <name type="common">Rose-picker's disease fungus</name>
    <dbReference type="NCBI Taxonomy" id="1391915"/>
    <lineage>
        <taxon>Eukaryota</taxon>
        <taxon>Fungi</taxon>
        <taxon>Dikarya</taxon>
        <taxon>Ascomycota</taxon>
        <taxon>Pezizomycotina</taxon>
        <taxon>Sordariomycetes</taxon>
        <taxon>Sordariomycetidae</taxon>
        <taxon>Ophiostomatales</taxon>
        <taxon>Ophiostomataceae</taxon>
        <taxon>Sporothrix</taxon>
    </lineage>
</organism>
<feature type="chain" id="PRO_5004685677" description="Saponin hydrolase" evidence="1">
    <location>
        <begin position="25"/>
        <end position="650"/>
    </location>
</feature>
<keyword evidence="3" id="KW-1185">Reference proteome</keyword>
<dbReference type="Gene3D" id="2.120.10.30">
    <property type="entry name" value="TolB, C-terminal domain"/>
    <property type="match status" value="1"/>
</dbReference>
<sequence>MFYFVKTNAMAIGLIAVSVSTVLASTSIPDPPSPEPVSITALPLPPVVSSNSTGACSKEINPNGTGCIANGVFNTFQSGDFLPDGKHVLAQVTFVGAPDAPDSASIYSGMHVILVKADDTTFHNGDPWKCVTCGVPAENAVGIDNAQYYYPQAFRDGSRLLIGKNVLDCGPHQVASEECTPNNTFIYPLYWGVTADGSGATGALREQRLHPDNTHIEFSAFTFSDGVLGELAYFARIRFNPSPNTGIPLAPRYDVVNVTGLYSTEEPAFMSVVDGNRLAINYSAITVGESRGFNGDGSEITYIGNSWESCNVDVFAVHLTTGAVRRLTDNPEYCDPVAFSPDNKWIAIMDTRGSGRQMFIAGMRGIPPLVDIVASVLPSSTRNNGVRRFFEPYLLDFYGDHGAYNGQRIIQDRVYGFKYVNDSNNGVPGSGSISDPEWNGMADPRWSLDSTRLVFWQTHTTSPTSPNCGGTNPLPCYPSKEPGGRDYRLYVATFTSRKPSLPVPVSEHDDVIPWGTPYVPGSAVPKSDRLASGIYTLHGKASGYATVNLTWGNTTSQIGTVSVEYRNCSDDGHSYLNGHERVAASVANVYVFSFDWYSDLTQSGSVNATKKTGPSGYQATINVEANVLTSNGSLTTTVDGVEWTSPLSGT</sequence>
<dbReference type="InterPro" id="IPR011042">
    <property type="entry name" value="6-blade_b-propeller_TolB-like"/>
</dbReference>
<reference evidence="3" key="1">
    <citation type="journal article" date="2014" name="Genome Announc.">
        <title>Genome sequence of the pathogenic fungus Sporothrix schenckii (ATCC 58251).</title>
        <authorList>
            <person name="Cuomo C.A."/>
            <person name="Rodriguez-Del Valle N."/>
            <person name="Perez-Sanchez L."/>
            <person name="Abouelleil A."/>
            <person name="Goldberg J."/>
            <person name="Young S."/>
            <person name="Zeng Q."/>
            <person name="Birren B.W."/>
        </authorList>
    </citation>
    <scope>NUCLEOTIDE SEQUENCE [LARGE SCALE GENOMIC DNA]</scope>
    <source>
        <strain evidence="3">ATCC 58251 / de Perez 2211183</strain>
    </source>
</reference>
<protein>
    <recommendedName>
        <fullName evidence="4">Saponin hydrolase</fullName>
    </recommendedName>
</protein>
<evidence type="ECO:0000313" key="2">
    <source>
        <dbReference type="EMBL" id="ERS98771.1"/>
    </source>
</evidence>
<dbReference type="eggNOG" id="ENOG502SH4T">
    <property type="taxonomic scope" value="Eukaryota"/>
</dbReference>
<evidence type="ECO:0000256" key="1">
    <source>
        <dbReference type="SAM" id="SignalP"/>
    </source>
</evidence>
<dbReference type="EMBL" id="KI440845">
    <property type="protein sequence ID" value="ERS98771.1"/>
    <property type="molecule type" value="Genomic_DNA"/>
</dbReference>
<gene>
    <name evidence="2" type="ORF">HMPREF1624_03961</name>
</gene>
<dbReference type="Pfam" id="PF07676">
    <property type="entry name" value="PD40"/>
    <property type="match status" value="1"/>
</dbReference>
<dbReference type="Proteomes" id="UP000018087">
    <property type="component" value="Unassembled WGS sequence"/>
</dbReference>
<feature type="signal peptide" evidence="1">
    <location>
        <begin position="1"/>
        <end position="24"/>
    </location>
</feature>